<accession>A0ABU2A1G0</accession>
<dbReference type="CDD" id="cd06259">
    <property type="entry name" value="YdcF-like"/>
    <property type="match status" value="1"/>
</dbReference>
<evidence type="ECO:0000313" key="3">
    <source>
        <dbReference type="Proteomes" id="UP001180840"/>
    </source>
</evidence>
<feature type="domain" description="DUF218" evidence="1">
    <location>
        <begin position="41"/>
        <end position="159"/>
    </location>
</feature>
<dbReference type="PANTHER" id="PTHR30336:SF20">
    <property type="entry name" value="DUF218 DOMAIN-CONTAINING PROTEIN"/>
    <property type="match status" value="1"/>
</dbReference>
<protein>
    <submittedName>
        <fullName evidence="2">Vancomycin permeability regulator SanA</fullName>
    </submittedName>
</protein>
<keyword evidence="3" id="KW-1185">Reference proteome</keyword>
<dbReference type="InterPro" id="IPR003848">
    <property type="entry name" value="DUF218"/>
</dbReference>
<organism evidence="2 3">
    <name type="scientific">Corynebacterium guangdongense</name>
    <dbReference type="NCBI Taxonomy" id="1783348"/>
    <lineage>
        <taxon>Bacteria</taxon>
        <taxon>Bacillati</taxon>
        <taxon>Actinomycetota</taxon>
        <taxon>Actinomycetes</taxon>
        <taxon>Mycobacteriales</taxon>
        <taxon>Corynebacteriaceae</taxon>
        <taxon>Corynebacterium</taxon>
    </lineage>
</organism>
<gene>
    <name evidence="2" type="ORF">J2S39_001634</name>
</gene>
<evidence type="ECO:0000259" key="1">
    <source>
        <dbReference type="Pfam" id="PF02698"/>
    </source>
</evidence>
<dbReference type="Proteomes" id="UP001180840">
    <property type="component" value="Unassembled WGS sequence"/>
</dbReference>
<sequence>MNCLARALFPLLVVAGSLPVLRVTGLACRRHAAGPQPGATAVAVLGTTQYDGRPSPVLQARIDHAADIARADPSLTVVTLGGNLPGDRFTEAGVAAEYLERAGVDKPRPVPVGNSTWESLEALPGQERWVIVTTALHAARTESIARQIGLDARVSGAPDERIRFPKRSWWVLLRHEVGGLLVADVSATLGRGPADRLEAFLRRVQLLFKPSDRSRLEQLENR</sequence>
<reference evidence="2" key="1">
    <citation type="submission" date="2023-07" db="EMBL/GenBank/DDBJ databases">
        <title>Sequencing the genomes of 1000 actinobacteria strains.</title>
        <authorList>
            <person name="Klenk H.-P."/>
        </authorList>
    </citation>
    <scope>NUCLEOTIDE SEQUENCE</scope>
    <source>
        <strain evidence="2">DSM 107476</strain>
    </source>
</reference>
<name>A0ABU2A1G0_9CORY</name>
<comment type="caution">
    <text evidence="2">The sequence shown here is derived from an EMBL/GenBank/DDBJ whole genome shotgun (WGS) entry which is preliminary data.</text>
</comment>
<dbReference type="Pfam" id="PF02698">
    <property type="entry name" value="DUF218"/>
    <property type="match status" value="1"/>
</dbReference>
<dbReference type="RefSeq" id="WP_290195211.1">
    <property type="nucleotide sequence ID" value="NZ_CP047654.1"/>
</dbReference>
<proteinExistence type="predicted"/>
<dbReference type="InterPro" id="IPR051599">
    <property type="entry name" value="Cell_Envelope_Assoc"/>
</dbReference>
<dbReference type="PANTHER" id="PTHR30336">
    <property type="entry name" value="INNER MEMBRANE PROTEIN, PROBABLE PERMEASE"/>
    <property type="match status" value="1"/>
</dbReference>
<evidence type="ECO:0000313" key="2">
    <source>
        <dbReference type="EMBL" id="MDR7329958.1"/>
    </source>
</evidence>
<dbReference type="EMBL" id="JAVDXZ010000001">
    <property type="protein sequence ID" value="MDR7329958.1"/>
    <property type="molecule type" value="Genomic_DNA"/>
</dbReference>